<dbReference type="AlphaFoldDB" id="A0A8C3LWZ2"/>
<feature type="domain" description="Ribosomal RNA-processing protein 14/surfeit locus protein 6 C-terminal" evidence="5">
    <location>
        <begin position="200"/>
        <end position="393"/>
    </location>
</feature>
<feature type="region of interest" description="Disordered" evidence="4">
    <location>
        <begin position="83"/>
        <end position="164"/>
    </location>
</feature>
<accession>A0A8C3LWZ2</accession>
<dbReference type="InterPro" id="IPR007019">
    <property type="entry name" value="SURF6"/>
</dbReference>
<feature type="compositionally biased region" description="Basic and acidic residues" evidence="4">
    <location>
        <begin position="402"/>
        <end position="412"/>
    </location>
</feature>
<reference evidence="6" key="1">
    <citation type="submission" date="2025-08" db="UniProtKB">
        <authorList>
            <consortium name="Ensembl"/>
        </authorList>
    </citation>
    <scope>IDENTIFICATION</scope>
</reference>
<feature type="region of interest" description="Disordered" evidence="4">
    <location>
        <begin position="345"/>
        <end position="412"/>
    </location>
</feature>
<organism evidence="6 7">
    <name type="scientific">Chrysolophus pictus</name>
    <name type="common">Golden pheasant</name>
    <name type="synonym">Phasianus pictus</name>
    <dbReference type="NCBI Taxonomy" id="9089"/>
    <lineage>
        <taxon>Eukaryota</taxon>
        <taxon>Metazoa</taxon>
        <taxon>Chordata</taxon>
        <taxon>Craniata</taxon>
        <taxon>Vertebrata</taxon>
        <taxon>Euteleostomi</taxon>
        <taxon>Archelosauria</taxon>
        <taxon>Archosauria</taxon>
        <taxon>Dinosauria</taxon>
        <taxon>Saurischia</taxon>
        <taxon>Theropoda</taxon>
        <taxon>Coelurosauria</taxon>
        <taxon>Aves</taxon>
        <taxon>Neognathae</taxon>
        <taxon>Galloanserae</taxon>
        <taxon>Galliformes</taxon>
        <taxon>Phasianidae</taxon>
        <taxon>Phasianinae</taxon>
        <taxon>Chrysolophus</taxon>
    </lineage>
</organism>
<feature type="compositionally biased region" description="Polar residues" evidence="4">
    <location>
        <begin position="154"/>
        <end position="164"/>
    </location>
</feature>
<feature type="compositionally biased region" description="Basic and acidic residues" evidence="4">
    <location>
        <begin position="357"/>
        <end position="374"/>
    </location>
</feature>
<keyword evidence="3" id="KW-0539">Nucleus</keyword>
<protein>
    <submittedName>
        <fullName evidence="6">Surfeit 6</fullName>
    </submittedName>
</protein>
<evidence type="ECO:0000256" key="3">
    <source>
        <dbReference type="ARBA" id="ARBA00023242"/>
    </source>
</evidence>
<sequence>MAALRLCFAPRRVAVALLPAEALSLPGRALTLLPALCAVVGFLSSPRFFRGCPLRVAAMSSLAAQDAYLQGLARKVCAQNAPESRKRKFVSKPGQPDDVKHKKKKRRKSRKQAEKTDSPAVKQGISNTNKLAPGQKAAPQANKSSPVGVKQNKTESSVTGAKSELGSTSFSAINLLRQRLHEKIKEASGRDDTKELPPSVLEKRRRRKYEKERKKRKRKELKMKAKAVKEETEEVPIEPQSKKEESKAEIIFNTIKVHEENELNKIQKKKEKRKGVKGKITPLTGRNYKQLLSRLEIRKNKLEELREKDQKKAQDLEMKMKWTNVLYKAEGVKIHDDEERLKEALKRKEKRKAQRQKQWEKRTEKVVERMQQRQEKRRKNIQKKKKEKIEQKKAKARKKGRVLPEDLKKAGL</sequence>
<dbReference type="PANTHER" id="PTHR14369">
    <property type="entry name" value="SURFEIT LOCUS PROTEIN 6"/>
    <property type="match status" value="1"/>
</dbReference>
<evidence type="ECO:0000256" key="1">
    <source>
        <dbReference type="ARBA" id="ARBA00004123"/>
    </source>
</evidence>
<keyword evidence="7" id="KW-1185">Reference proteome</keyword>
<dbReference type="PANTHER" id="PTHR14369:SF0">
    <property type="entry name" value="SURFEIT LOCUS PROTEIN 6"/>
    <property type="match status" value="1"/>
</dbReference>
<proteinExistence type="inferred from homology"/>
<dbReference type="GO" id="GO:0005730">
    <property type="term" value="C:nucleolus"/>
    <property type="evidence" value="ECO:0007669"/>
    <property type="project" value="TreeGrafter"/>
</dbReference>
<dbReference type="GO" id="GO:0003677">
    <property type="term" value="F:DNA binding"/>
    <property type="evidence" value="ECO:0007669"/>
    <property type="project" value="TreeGrafter"/>
</dbReference>
<feature type="compositionally biased region" description="Basic residues" evidence="4">
    <location>
        <begin position="101"/>
        <end position="110"/>
    </location>
</feature>
<dbReference type="InterPro" id="IPR029190">
    <property type="entry name" value="Rrp14/SURF6_C"/>
</dbReference>
<dbReference type="GO" id="GO:0042274">
    <property type="term" value="P:ribosomal small subunit biogenesis"/>
    <property type="evidence" value="ECO:0007669"/>
    <property type="project" value="TreeGrafter"/>
</dbReference>
<evidence type="ECO:0000313" key="7">
    <source>
        <dbReference type="Proteomes" id="UP000694543"/>
    </source>
</evidence>
<comment type="similarity">
    <text evidence="2">Belongs to the SURF6 family.</text>
</comment>
<feature type="compositionally biased region" description="Basic and acidic residues" evidence="4">
    <location>
        <begin position="184"/>
        <end position="195"/>
    </location>
</feature>
<evidence type="ECO:0000313" key="6">
    <source>
        <dbReference type="Ensembl" id="ENSCPIP00010014386.1"/>
    </source>
</evidence>
<dbReference type="Ensembl" id="ENSCPIT00010017107.1">
    <property type="protein sequence ID" value="ENSCPIP00010014386.1"/>
    <property type="gene ID" value="ENSCPIG00010011384.1"/>
</dbReference>
<reference evidence="6" key="2">
    <citation type="submission" date="2025-09" db="UniProtKB">
        <authorList>
            <consortium name="Ensembl"/>
        </authorList>
    </citation>
    <scope>IDENTIFICATION</scope>
</reference>
<dbReference type="GO" id="GO:0042273">
    <property type="term" value="P:ribosomal large subunit biogenesis"/>
    <property type="evidence" value="ECO:0007669"/>
    <property type="project" value="TreeGrafter"/>
</dbReference>
<dbReference type="Pfam" id="PF04935">
    <property type="entry name" value="SURF6"/>
    <property type="match status" value="1"/>
</dbReference>
<dbReference type="GO" id="GO:0003723">
    <property type="term" value="F:RNA binding"/>
    <property type="evidence" value="ECO:0007669"/>
    <property type="project" value="TreeGrafter"/>
</dbReference>
<feature type="compositionally biased region" description="Basic residues" evidence="4">
    <location>
        <begin position="375"/>
        <end position="386"/>
    </location>
</feature>
<name>A0A8C3LWZ2_CHRPC</name>
<comment type="subcellular location">
    <subcellularLocation>
        <location evidence="1">Nucleus</location>
    </subcellularLocation>
</comment>
<evidence type="ECO:0000256" key="2">
    <source>
        <dbReference type="ARBA" id="ARBA00005904"/>
    </source>
</evidence>
<dbReference type="Proteomes" id="UP000694543">
    <property type="component" value="Unplaced"/>
</dbReference>
<evidence type="ECO:0000256" key="4">
    <source>
        <dbReference type="SAM" id="MobiDB-lite"/>
    </source>
</evidence>
<evidence type="ECO:0000259" key="5">
    <source>
        <dbReference type="Pfam" id="PF04935"/>
    </source>
</evidence>
<feature type="region of interest" description="Disordered" evidence="4">
    <location>
        <begin position="184"/>
        <end position="243"/>
    </location>
</feature>
<feature type="compositionally biased region" description="Basic residues" evidence="4">
    <location>
        <begin position="203"/>
        <end position="226"/>
    </location>
</feature>